<dbReference type="KEGG" id="dgr:6567521"/>
<dbReference type="InterPro" id="IPR036396">
    <property type="entry name" value="Cyt_P450_sf"/>
</dbReference>
<keyword evidence="11" id="KW-1185">Reference proteome</keyword>
<dbReference type="FunCoup" id="B4JRS7">
    <property type="interactions" value="60"/>
</dbReference>
<feature type="transmembrane region" description="Helical" evidence="9">
    <location>
        <begin position="6"/>
        <end position="21"/>
    </location>
</feature>
<feature type="binding site" description="axial binding residue" evidence="8">
    <location>
        <position position="437"/>
    </location>
    <ligand>
        <name>heme</name>
        <dbReference type="ChEBI" id="CHEBI:30413"/>
    </ligand>
    <ligandPart>
        <name>Fe</name>
        <dbReference type="ChEBI" id="CHEBI:18248"/>
    </ligandPart>
</feature>
<keyword evidence="9" id="KW-1133">Transmembrane helix</keyword>
<dbReference type="GO" id="GO:0004497">
    <property type="term" value="F:monooxygenase activity"/>
    <property type="evidence" value="ECO:0007669"/>
    <property type="project" value="UniProtKB-KW"/>
</dbReference>
<comment type="cofactor">
    <cofactor evidence="1 8">
        <name>heme</name>
        <dbReference type="ChEBI" id="CHEBI:30413"/>
    </cofactor>
</comment>
<evidence type="ECO:0000256" key="3">
    <source>
        <dbReference type="ARBA" id="ARBA00022617"/>
    </source>
</evidence>
<dbReference type="HOGENOM" id="CLU_001570_5_1_1"/>
<dbReference type="STRING" id="7222.B4JRS7"/>
<sequence>MLTWQLWITLLFILWFYFLWTRRRFYLLTLKIPGPLGYPILGMAHKLYRRENVLREFGIYLEKHGTTIFSWLGPIPFVIVSDPQVIQDIFTSPHCVNKGLIYKAVDDGAGLGLFSLPDPRWSVHRKLLNPAFGHKVLLSFLPVFNNETRFLLKQMDTLVGEGEKDIIPLLQFLTLSIATQTTMGSDVKLDENLNNSKLMEDYQCLLETMTDMCFSPWLINKTVRQVFGKDEHYSVAKTEIREFIRKIIEKKMARDSEIGTQSQDKNIFLNLAVDLMRRGTFTWENVEDESNLIVFGAFETTANTVAYTLILLSMFPQYQEKAFEEIVALFPESGDLDVTYADTQEMVYLDLILNESMRVMPPVPVVSRQTSQDLLLTNGIVVPKGVQIAIDIFHLHRSKKIWGEDAEIFNPEHFLPHYFQEKHPYAYIPFTKGIRNCIGWKYALISIKVTLAKLIRNYRFSTSFKFEDLVFIEDITIKLKKVPQLEVHRRL</sequence>
<protein>
    <submittedName>
        <fullName evidence="10">GH19591</fullName>
    </submittedName>
</protein>
<keyword evidence="3 8" id="KW-0349">Heme</keyword>
<evidence type="ECO:0000256" key="6">
    <source>
        <dbReference type="ARBA" id="ARBA00023004"/>
    </source>
</evidence>
<dbReference type="EMBL" id="CH916373">
    <property type="protein sequence ID" value="EDV94467.1"/>
    <property type="molecule type" value="Genomic_DNA"/>
</dbReference>
<evidence type="ECO:0000256" key="4">
    <source>
        <dbReference type="ARBA" id="ARBA00022723"/>
    </source>
</evidence>
<dbReference type="SUPFAM" id="SSF48264">
    <property type="entry name" value="Cytochrome P450"/>
    <property type="match status" value="1"/>
</dbReference>
<proteinExistence type="inferred from homology"/>
<dbReference type="InterPro" id="IPR002401">
    <property type="entry name" value="Cyt_P450_E_grp-I"/>
</dbReference>
<organism evidence="11">
    <name type="scientific">Drosophila grimshawi</name>
    <name type="common">Hawaiian fruit fly</name>
    <name type="synonym">Idiomyia grimshawi</name>
    <dbReference type="NCBI Taxonomy" id="7222"/>
    <lineage>
        <taxon>Eukaryota</taxon>
        <taxon>Metazoa</taxon>
        <taxon>Ecdysozoa</taxon>
        <taxon>Arthropoda</taxon>
        <taxon>Hexapoda</taxon>
        <taxon>Insecta</taxon>
        <taxon>Pterygota</taxon>
        <taxon>Neoptera</taxon>
        <taxon>Endopterygota</taxon>
        <taxon>Diptera</taxon>
        <taxon>Brachycera</taxon>
        <taxon>Muscomorpha</taxon>
        <taxon>Ephydroidea</taxon>
        <taxon>Drosophilidae</taxon>
        <taxon>Drosophila</taxon>
        <taxon>Hawaiian Drosophila</taxon>
    </lineage>
</organism>
<reference evidence="10 11" key="1">
    <citation type="journal article" date="2007" name="Nature">
        <title>Evolution of genes and genomes on the Drosophila phylogeny.</title>
        <authorList>
            <consortium name="Drosophila 12 Genomes Consortium"/>
            <person name="Clark A.G."/>
            <person name="Eisen M.B."/>
            <person name="Smith D.R."/>
            <person name="Bergman C.M."/>
            <person name="Oliver B."/>
            <person name="Markow T.A."/>
            <person name="Kaufman T.C."/>
            <person name="Kellis M."/>
            <person name="Gelbart W."/>
            <person name="Iyer V.N."/>
            <person name="Pollard D.A."/>
            <person name="Sackton T.B."/>
            <person name="Larracuente A.M."/>
            <person name="Singh N.D."/>
            <person name="Abad J.P."/>
            <person name="Abt D.N."/>
            <person name="Adryan B."/>
            <person name="Aguade M."/>
            <person name="Akashi H."/>
            <person name="Anderson W.W."/>
            <person name="Aquadro C.F."/>
            <person name="Ardell D.H."/>
            <person name="Arguello R."/>
            <person name="Artieri C.G."/>
            <person name="Barbash D.A."/>
            <person name="Barker D."/>
            <person name="Barsanti P."/>
            <person name="Batterham P."/>
            <person name="Batzoglou S."/>
            <person name="Begun D."/>
            <person name="Bhutkar A."/>
            <person name="Blanco E."/>
            <person name="Bosak S.A."/>
            <person name="Bradley R.K."/>
            <person name="Brand A.D."/>
            <person name="Brent M.R."/>
            <person name="Brooks A.N."/>
            <person name="Brown R.H."/>
            <person name="Butlin R.K."/>
            <person name="Caggese C."/>
            <person name="Calvi B.R."/>
            <person name="Bernardo de Carvalho A."/>
            <person name="Caspi A."/>
            <person name="Castrezana S."/>
            <person name="Celniker S.E."/>
            <person name="Chang J.L."/>
            <person name="Chapple C."/>
            <person name="Chatterji S."/>
            <person name="Chinwalla A."/>
            <person name="Civetta A."/>
            <person name="Clifton S.W."/>
            <person name="Comeron J.M."/>
            <person name="Costello J.C."/>
            <person name="Coyne J.A."/>
            <person name="Daub J."/>
            <person name="David R.G."/>
            <person name="Delcher A.L."/>
            <person name="Delehaunty K."/>
            <person name="Do C.B."/>
            <person name="Ebling H."/>
            <person name="Edwards K."/>
            <person name="Eickbush T."/>
            <person name="Evans J.D."/>
            <person name="Filipski A."/>
            <person name="Findeiss S."/>
            <person name="Freyhult E."/>
            <person name="Fulton L."/>
            <person name="Fulton R."/>
            <person name="Garcia A.C."/>
            <person name="Gardiner A."/>
            <person name="Garfield D.A."/>
            <person name="Garvin B.E."/>
            <person name="Gibson G."/>
            <person name="Gilbert D."/>
            <person name="Gnerre S."/>
            <person name="Godfrey J."/>
            <person name="Good R."/>
            <person name="Gotea V."/>
            <person name="Gravely B."/>
            <person name="Greenberg A.J."/>
            <person name="Griffiths-Jones S."/>
            <person name="Gross S."/>
            <person name="Guigo R."/>
            <person name="Gustafson E.A."/>
            <person name="Haerty W."/>
            <person name="Hahn M.W."/>
            <person name="Halligan D.L."/>
            <person name="Halpern A.L."/>
            <person name="Halter G.M."/>
            <person name="Han M.V."/>
            <person name="Heger A."/>
            <person name="Hillier L."/>
            <person name="Hinrichs A.S."/>
            <person name="Holmes I."/>
            <person name="Hoskins R.A."/>
            <person name="Hubisz M.J."/>
            <person name="Hultmark D."/>
            <person name="Huntley M.A."/>
            <person name="Jaffe D.B."/>
            <person name="Jagadeeshan S."/>
            <person name="Jeck W.R."/>
            <person name="Johnson J."/>
            <person name="Jones C.D."/>
            <person name="Jordan W.C."/>
            <person name="Karpen G.H."/>
            <person name="Kataoka E."/>
            <person name="Keightley P.D."/>
            <person name="Kheradpour P."/>
            <person name="Kirkness E.F."/>
            <person name="Koerich L.B."/>
            <person name="Kristiansen K."/>
            <person name="Kudrna D."/>
            <person name="Kulathinal R.J."/>
            <person name="Kumar S."/>
            <person name="Kwok R."/>
            <person name="Lander E."/>
            <person name="Langley C.H."/>
            <person name="Lapoint R."/>
            <person name="Lazzaro B.P."/>
            <person name="Lee S.J."/>
            <person name="Levesque L."/>
            <person name="Li R."/>
            <person name="Lin C.F."/>
            <person name="Lin M.F."/>
            <person name="Lindblad-Toh K."/>
            <person name="Llopart A."/>
            <person name="Long M."/>
            <person name="Low L."/>
            <person name="Lozovsky E."/>
            <person name="Lu J."/>
            <person name="Luo M."/>
            <person name="Machado C.A."/>
            <person name="Makalowski W."/>
            <person name="Marzo M."/>
            <person name="Matsuda M."/>
            <person name="Matzkin L."/>
            <person name="McAllister B."/>
            <person name="McBride C.S."/>
            <person name="McKernan B."/>
            <person name="McKernan K."/>
            <person name="Mendez-Lago M."/>
            <person name="Minx P."/>
            <person name="Mollenhauer M.U."/>
            <person name="Montooth K."/>
            <person name="Mount S.M."/>
            <person name="Mu X."/>
            <person name="Myers E."/>
            <person name="Negre B."/>
            <person name="Newfeld S."/>
            <person name="Nielsen R."/>
            <person name="Noor M.A."/>
            <person name="O'Grady P."/>
            <person name="Pachter L."/>
            <person name="Papaceit M."/>
            <person name="Parisi M.J."/>
            <person name="Parisi M."/>
            <person name="Parts L."/>
            <person name="Pedersen J.S."/>
            <person name="Pesole G."/>
            <person name="Phillippy A.M."/>
            <person name="Ponting C.P."/>
            <person name="Pop M."/>
            <person name="Porcelli D."/>
            <person name="Powell J.R."/>
            <person name="Prohaska S."/>
            <person name="Pruitt K."/>
            <person name="Puig M."/>
            <person name="Quesneville H."/>
            <person name="Ram K.R."/>
            <person name="Rand D."/>
            <person name="Rasmussen M.D."/>
            <person name="Reed L.K."/>
            <person name="Reenan R."/>
            <person name="Reily A."/>
            <person name="Remington K.A."/>
            <person name="Rieger T.T."/>
            <person name="Ritchie M.G."/>
            <person name="Robin C."/>
            <person name="Rogers Y.H."/>
            <person name="Rohde C."/>
            <person name="Rozas J."/>
            <person name="Rubenfield M.J."/>
            <person name="Ruiz A."/>
            <person name="Russo S."/>
            <person name="Salzberg S.L."/>
            <person name="Sanchez-Gracia A."/>
            <person name="Saranga D.J."/>
            <person name="Sato H."/>
            <person name="Schaeffer S.W."/>
            <person name="Schatz M.C."/>
            <person name="Schlenke T."/>
            <person name="Schwartz R."/>
            <person name="Segarra C."/>
            <person name="Singh R.S."/>
            <person name="Sirot L."/>
            <person name="Sirota M."/>
            <person name="Sisneros N.B."/>
            <person name="Smith C.D."/>
            <person name="Smith T.F."/>
            <person name="Spieth J."/>
            <person name="Stage D.E."/>
            <person name="Stark A."/>
            <person name="Stephan W."/>
            <person name="Strausberg R.L."/>
            <person name="Strempel S."/>
            <person name="Sturgill D."/>
            <person name="Sutton G."/>
            <person name="Sutton G.G."/>
            <person name="Tao W."/>
            <person name="Teichmann S."/>
            <person name="Tobari Y.N."/>
            <person name="Tomimura Y."/>
            <person name="Tsolas J.M."/>
            <person name="Valente V.L."/>
            <person name="Venter E."/>
            <person name="Venter J.C."/>
            <person name="Vicario S."/>
            <person name="Vieira F.G."/>
            <person name="Vilella A.J."/>
            <person name="Villasante A."/>
            <person name="Walenz B."/>
            <person name="Wang J."/>
            <person name="Wasserman M."/>
            <person name="Watts T."/>
            <person name="Wilson D."/>
            <person name="Wilson R.K."/>
            <person name="Wing R.A."/>
            <person name="Wolfner M.F."/>
            <person name="Wong A."/>
            <person name="Wong G.K."/>
            <person name="Wu C.I."/>
            <person name="Wu G."/>
            <person name="Yamamoto D."/>
            <person name="Yang H.P."/>
            <person name="Yang S.P."/>
            <person name="Yorke J.A."/>
            <person name="Yoshida K."/>
            <person name="Zdobnov E."/>
            <person name="Zhang P."/>
            <person name="Zhang Y."/>
            <person name="Zimin A.V."/>
            <person name="Baldwin J."/>
            <person name="Abdouelleil A."/>
            <person name="Abdulkadir J."/>
            <person name="Abebe A."/>
            <person name="Abera B."/>
            <person name="Abreu J."/>
            <person name="Acer S.C."/>
            <person name="Aftuck L."/>
            <person name="Alexander A."/>
            <person name="An P."/>
            <person name="Anderson E."/>
            <person name="Anderson S."/>
            <person name="Arachi H."/>
            <person name="Azer M."/>
            <person name="Bachantsang P."/>
            <person name="Barry A."/>
            <person name="Bayul T."/>
            <person name="Berlin A."/>
            <person name="Bessette D."/>
            <person name="Bloom T."/>
            <person name="Blye J."/>
            <person name="Boguslavskiy L."/>
            <person name="Bonnet C."/>
            <person name="Boukhgalter B."/>
            <person name="Bourzgui I."/>
            <person name="Brown A."/>
            <person name="Cahill P."/>
            <person name="Channer S."/>
            <person name="Cheshatsang Y."/>
            <person name="Chuda L."/>
            <person name="Citroen M."/>
            <person name="Collymore A."/>
            <person name="Cooke P."/>
            <person name="Costello M."/>
            <person name="D'Aco K."/>
            <person name="Daza R."/>
            <person name="De Haan G."/>
            <person name="DeGray S."/>
            <person name="DeMaso C."/>
            <person name="Dhargay N."/>
            <person name="Dooley K."/>
            <person name="Dooley E."/>
            <person name="Doricent M."/>
            <person name="Dorje P."/>
            <person name="Dorjee K."/>
            <person name="Dupes A."/>
            <person name="Elong R."/>
            <person name="Falk J."/>
            <person name="Farina A."/>
            <person name="Faro S."/>
            <person name="Ferguson D."/>
            <person name="Fisher S."/>
            <person name="Foley C.D."/>
            <person name="Franke A."/>
            <person name="Friedrich D."/>
            <person name="Gadbois L."/>
            <person name="Gearin G."/>
            <person name="Gearin C.R."/>
            <person name="Giannoukos G."/>
            <person name="Goode T."/>
            <person name="Graham J."/>
            <person name="Grandbois E."/>
            <person name="Grewal S."/>
            <person name="Gyaltsen K."/>
            <person name="Hafez N."/>
            <person name="Hagos B."/>
            <person name="Hall J."/>
            <person name="Henson C."/>
            <person name="Hollinger A."/>
            <person name="Honan T."/>
            <person name="Huard M.D."/>
            <person name="Hughes L."/>
            <person name="Hurhula B."/>
            <person name="Husby M.E."/>
            <person name="Kamat A."/>
            <person name="Kanga B."/>
            <person name="Kashin S."/>
            <person name="Khazanovich D."/>
            <person name="Kisner P."/>
            <person name="Lance K."/>
            <person name="Lara M."/>
            <person name="Lee W."/>
            <person name="Lennon N."/>
            <person name="Letendre F."/>
            <person name="LeVine R."/>
            <person name="Lipovsky A."/>
            <person name="Liu X."/>
            <person name="Liu J."/>
            <person name="Liu S."/>
            <person name="Lokyitsang T."/>
            <person name="Lokyitsang Y."/>
            <person name="Lubonja R."/>
            <person name="Lui A."/>
            <person name="MacDonald P."/>
            <person name="Magnisalis V."/>
            <person name="Maru K."/>
            <person name="Matthews C."/>
            <person name="McCusker W."/>
            <person name="McDonough S."/>
            <person name="Mehta T."/>
            <person name="Meldrim J."/>
            <person name="Meneus L."/>
            <person name="Mihai O."/>
            <person name="Mihalev A."/>
            <person name="Mihova T."/>
            <person name="Mittelman R."/>
            <person name="Mlenga V."/>
            <person name="Montmayeur A."/>
            <person name="Mulrain L."/>
            <person name="Navidi A."/>
            <person name="Naylor J."/>
            <person name="Negash T."/>
            <person name="Nguyen T."/>
            <person name="Nguyen N."/>
            <person name="Nicol R."/>
            <person name="Norbu C."/>
            <person name="Norbu N."/>
            <person name="Novod N."/>
            <person name="O'Neill B."/>
            <person name="Osman S."/>
            <person name="Markiewicz E."/>
            <person name="Oyono O.L."/>
            <person name="Patti C."/>
            <person name="Phunkhang P."/>
            <person name="Pierre F."/>
            <person name="Priest M."/>
            <person name="Raghuraman S."/>
            <person name="Rege F."/>
            <person name="Reyes R."/>
            <person name="Rise C."/>
            <person name="Rogov P."/>
            <person name="Ross K."/>
            <person name="Ryan E."/>
            <person name="Settipalli S."/>
            <person name="Shea T."/>
            <person name="Sherpa N."/>
            <person name="Shi L."/>
            <person name="Shih D."/>
            <person name="Sparrow T."/>
            <person name="Spaulding J."/>
            <person name="Stalker J."/>
            <person name="Stange-Thomann N."/>
            <person name="Stavropoulos S."/>
            <person name="Stone C."/>
            <person name="Strader C."/>
            <person name="Tesfaye S."/>
            <person name="Thomson T."/>
            <person name="Thoulutsang Y."/>
            <person name="Thoulutsang D."/>
            <person name="Topham K."/>
            <person name="Topping I."/>
            <person name="Tsamla T."/>
            <person name="Vassiliev H."/>
            <person name="Vo A."/>
            <person name="Wangchuk T."/>
            <person name="Wangdi T."/>
            <person name="Weiand M."/>
            <person name="Wilkinson J."/>
            <person name="Wilson A."/>
            <person name="Yadav S."/>
            <person name="Young G."/>
            <person name="Yu Q."/>
            <person name="Zembek L."/>
            <person name="Zhong D."/>
            <person name="Zimmer A."/>
            <person name="Zwirko Z."/>
            <person name="Jaffe D.B."/>
            <person name="Alvarez P."/>
            <person name="Brockman W."/>
            <person name="Butler J."/>
            <person name="Chin C."/>
            <person name="Gnerre S."/>
            <person name="Grabherr M."/>
            <person name="Kleber M."/>
            <person name="Mauceli E."/>
            <person name="MacCallum I."/>
        </authorList>
    </citation>
    <scope>NUCLEOTIDE SEQUENCE [LARGE SCALE GENOMIC DNA]</scope>
    <source>
        <strain evidence="11">Tucson 15287-2541.00</strain>
    </source>
</reference>
<dbReference type="PRINTS" id="PR00385">
    <property type="entry name" value="P450"/>
</dbReference>
<dbReference type="Pfam" id="PF00067">
    <property type="entry name" value="p450"/>
    <property type="match status" value="1"/>
</dbReference>
<evidence type="ECO:0000256" key="2">
    <source>
        <dbReference type="ARBA" id="ARBA00010617"/>
    </source>
</evidence>
<dbReference type="InterPro" id="IPR050196">
    <property type="entry name" value="Cytochrome_P450_Monoox"/>
</dbReference>
<dbReference type="SMR" id="B4JRS7"/>
<dbReference type="InterPro" id="IPR001128">
    <property type="entry name" value="Cyt_P450"/>
</dbReference>
<gene>
    <name evidence="10" type="primary">Dgri\GH19591</name>
    <name evidence="10" type="ORF">Dgri_GH19591</name>
</gene>
<evidence type="ECO:0000256" key="8">
    <source>
        <dbReference type="PIRSR" id="PIRSR602401-1"/>
    </source>
</evidence>
<keyword evidence="9" id="KW-0812">Transmembrane</keyword>
<keyword evidence="5" id="KW-0560">Oxidoreductase</keyword>
<dbReference type="InParanoid" id="B4JRS7"/>
<dbReference type="eggNOG" id="KOG0157">
    <property type="taxonomic scope" value="Eukaryota"/>
</dbReference>
<evidence type="ECO:0000313" key="11">
    <source>
        <dbReference type="Proteomes" id="UP000001070"/>
    </source>
</evidence>
<keyword evidence="7" id="KW-0503">Monooxygenase</keyword>
<dbReference type="PRINTS" id="PR00463">
    <property type="entry name" value="EP450I"/>
</dbReference>
<dbReference type="GO" id="GO:0020037">
    <property type="term" value="F:heme binding"/>
    <property type="evidence" value="ECO:0007669"/>
    <property type="project" value="InterPro"/>
</dbReference>
<evidence type="ECO:0000313" key="10">
    <source>
        <dbReference type="EMBL" id="EDV94467.1"/>
    </source>
</evidence>
<keyword evidence="4 8" id="KW-0479">Metal-binding</keyword>
<dbReference type="PhylomeDB" id="B4JRS7"/>
<evidence type="ECO:0000256" key="7">
    <source>
        <dbReference type="ARBA" id="ARBA00023033"/>
    </source>
</evidence>
<dbReference type="Proteomes" id="UP000001070">
    <property type="component" value="Unassembled WGS sequence"/>
</dbReference>
<comment type="similarity">
    <text evidence="2">Belongs to the cytochrome P450 family.</text>
</comment>
<keyword evidence="9" id="KW-0472">Membrane</keyword>
<dbReference type="PANTHER" id="PTHR24291:SF50">
    <property type="entry name" value="BIFUNCTIONAL ALBAFLAVENONE MONOOXYGENASE_TERPENE SYNTHASE"/>
    <property type="match status" value="1"/>
</dbReference>
<evidence type="ECO:0000256" key="5">
    <source>
        <dbReference type="ARBA" id="ARBA00023002"/>
    </source>
</evidence>
<dbReference type="GO" id="GO:0005506">
    <property type="term" value="F:iron ion binding"/>
    <property type="evidence" value="ECO:0007669"/>
    <property type="project" value="InterPro"/>
</dbReference>
<evidence type="ECO:0000256" key="1">
    <source>
        <dbReference type="ARBA" id="ARBA00001971"/>
    </source>
</evidence>
<dbReference type="CDD" id="cd11057">
    <property type="entry name" value="CYP313-like"/>
    <property type="match status" value="1"/>
</dbReference>
<name>B4JRS7_DROGR</name>
<dbReference type="GO" id="GO:0016705">
    <property type="term" value="F:oxidoreductase activity, acting on paired donors, with incorporation or reduction of molecular oxygen"/>
    <property type="evidence" value="ECO:0007669"/>
    <property type="project" value="InterPro"/>
</dbReference>
<dbReference type="OrthoDB" id="1470350at2759"/>
<dbReference type="OMA" id="NSRFCRQ"/>
<dbReference type="Gene3D" id="1.10.630.10">
    <property type="entry name" value="Cytochrome P450"/>
    <property type="match status" value="1"/>
</dbReference>
<keyword evidence="6 8" id="KW-0408">Iron</keyword>
<dbReference type="AlphaFoldDB" id="B4JRS7"/>
<dbReference type="PANTHER" id="PTHR24291">
    <property type="entry name" value="CYTOCHROME P450 FAMILY 4"/>
    <property type="match status" value="1"/>
</dbReference>
<accession>B4JRS7</accession>
<evidence type="ECO:0000256" key="9">
    <source>
        <dbReference type="SAM" id="Phobius"/>
    </source>
</evidence>